<dbReference type="Gene3D" id="3.90.420.10">
    <property type="entry name" value="Oxidoreductase, molybdopterin-binding domain"/>
    <property type="match status" value="1"/>
</dbReference>
<feature type="domain" description="Oxidoreductase molybdopterin-binding" evidence="1">
    <location>
        <begin position="39"/>
        <end position="117"/>
    </location>
</feature>
<proteinExistence type="predicted"/>
<gene>
    <name evidence="2" type="ORF">WG219_20135</name>
</gene>
<evidence type="ECO:0000313" key="3">
    <source>
        <dbReference type="Proteomes" id="UP001476583"/>
    </source>
</evidence>
<dbReference type="InterPro" id="IPR036374">
    <property type="entry name" value="OxRdtase_Mopterin-bd_sf"/>
</dbReference>
<sequence length="144" mass="16510">MCGPVSHAEVLLSVRSADQTLDITREQIESLPQQQLRTSTAWTDGVREFKGPLLRDVLSLLDKPVAETATARLIALNEYEVKVAIRDFLTWDVIVAYEQDGKALTRSTKGPLWVVYPRDQHEELQDSRVDHRWAWMLRTIVIEP</sequence>
<evidence type="ECO:0000259" key="1">
    <source>
        <dbReference type="Pfam" id="PF00174"/>
    </source>
</evidence>
<dbReference type="InterPro" id="IPR000572">
    <property type="entry name" value="OxRdtase_Mopterin-bd_dom"/>
</dbReference>
<name>A0ABZ2RHS2_ECTME</name>
<dbReference type="Proteomes" id="UP001476583">
    <property type="component" value="Chromosome"/>
</dbReference>
<dbReference type="SUPFAM" id="SSF56524">
    <property type="entry name" value="Oxidoreductase molybdopterin-binding domain"/>
    <property type="match status" value="1"/>
</dbReference>
<reference evidence="2 3" key="1">
    <citation type="submission" date="2024-03" db="EMBL/GenBank/DDBJ databases">
        <title>Complete genome of BD2.</title>
        <authorList>
            <person name="Cao G."/>
        </authorList>
    </citation>
    <scope>NUCLEOTIDE SEQUENCE [LARGE SCALE GENOMIC DNA]</scope>
    <source>
        <strain evidence="2 3">BD2</strain>
    </source>
</reference>
<organism evidence="2 3">
    <name type="scientific">Ectopseudomonas mendocina</name>
    <name type="common">Pseudomonas mendocina</name>
    <dbReference type="NCBI Taxonomy" id="300"/>
    <lineage>
        <taxon>Bacteria</taxon>
        <taxon>Pseudomonadati</taxon>
        <taxon>Pseudomonadota</taxon>
        <taxon>Gammaproteobacteria</taxon>
        <taxon>Pseudomonadales</taxon>
        <taxon>Pseudomonadaceae</taxon>
        <taxon>Ectopseudomonas</taxon>
    </lineage>
</organism>
<keyword evidence="3" id="KW-1185">Reference proteome</keyword>
<accession>A0ABZ2RHS2</accession>
<dbReference type="EMBL" id="CP148074">
    <property type="protein sequence ID" value="WXL25578.1"/>
    <property type="molecule type" value="Genomic_DNA"/>
</dbReference>
<evidence type="ECO:0000313" key="2">
    <source>
        <dbReference type="EMBL" id="WXL25578.1"/>
    </source>
</evidence>
<protein>
    <submittedName>
        <fullName evidence="2">Molybdopterin-dependent oxidoreductase</fullName>
    </submittedName>
</protein>
<dbReference type="Pfam" id="PF00174">
    <property type="entry name" value="Oxidored_molyb"/>
    <property type="match status" value="1"/>
</dbReference>